<keyword evidence="12" id="KW-0966">Cell projection</keyword>
<evidence type="ECO:0000259" key="24">
    <source>
        <dbReference type="Pfam" id="PF03061"/>
    </source>
</evidence>
<evidence type="ECO:0000256" key="10">
    <source>
        <dbReference type="ARBA" id="ARBA00023098"/>
    </source>
</evidence>
<comment type="similarity">
    <text evidence="15">Belongs to the THEM4/THEM5 thioesterase family.</text>
</comment>
<comment type="catalytic activity">
    <reaction evidence="14">
        <text>(9Z)-octadecenoyl-CoA + H2O = (9Z)-octadecenoate + CoA + H(+)</text>
        <dbReference type="Rhea" id="RHEA:40139"/>
        <dbReference type="ChEBI" id="CHEBI:15377"/>
        <dbReference type="ChEBI" id="CHEBI:15378"/>
        <dbReference type="ChEBI" id="CHEBI:30823"/>
        <dbReference type="ChEBI" id="CHEBI:57287"/>
        <dbReference type="ChEBI" id="CHEBI:57387"/>
    </reaction>
    <physiologicalReaction direction="left-to-right" evidence="14">
        <dbReference type="Rhea" id="RHEA:40140"/>
    </physiologicalReaction>
</comment>
<dbReference type="SUPFAM" id="SSF54637">
    <property type="entry name" value="Thioesterase/thiol ester dehydrase-isomerase"/>
    <property type="match status" value="1"/>
</dbReference>
<dbReference type="Pfam" id="PF03061">
    <property type="entry name" value="4HBT"/>
    <property type="match status" value="1"/>
</dbReference>
<evidence type="ECO:0000313" key="25">
    <source>
        <dbReference type="EMBL" id="MEX1666198.1"/>
    </source>
</evidence>
<evidence type="ECO:0000256" key="17">
    <source>
        <dbReference type="ARBA" id="ARBA00040123"/>
    </source>
</evidence>
<evidence type="ECO:0000256" key="1">
    <source>
        <dbReference type="ARBA" id="ARBA00004170"/>
    </source>
</evidence>
<organism evidence="25 26">
    <name type="scientific">Zhongshania arctica</name>
    <dbReference type="NCBI Taxonomy" id="3238302"/>
    <lineage>
        <taxon>Bacteria</taxon>
        <taxon>Pseudomonadati</taxon>
        <taxon>Pseudomonadota</taxon>
        <taxon>Gammaproteobacteria</taxon>
        <taxon>Cellvibrionales</taxon>
        <taxon>Spongiibacteraceae</taxon>
        <taxon>Zhongshania</taxon>
    </lineage>
</organism>
<dbReference type="InterPro" id="IPR029069">
    <property type="entry name" value="HotDog_dom_sf"/>
</dbReference>
<name>A0ABV3TX66_9GAMM</name>
<keyword evidence="8" id="KW-0276">Fatty acid metabolism</keyword>
<keyword evidence="9" id="KW-0809">Transit peptide</keyword>
<comment type="catalytic activity">
    <reaction evidence="20">
        <text>hexadecanoyl-CoA + H2O = hexadecanoate + CoA + H(+)</text>
        <dbReference type="Rhea" id="RHEA:16645"/>
        <dbReference type="ChEBI" id="CHEBI:7896"/>
        <dbReference type="ChEBI" id="CHEBI:15377"/>
        <dbReference type="ChEBI" id="CHEBI:15378"/>
        <dbReference type="ChEBI" id="CHEBI:57287"/>
        <dbReference type="ChEBI" id="CHEBI:57379"/>
        <dbReference type="EC" id="3.1.2.2"/>
    </reaction>
    <physiologicalReaction direction="left-to-right" evidence="20">
        <dbReference type="Rhea" id="RHEA:16646"/>
    </physiologicalReaction>
</comment>
<comment type="caution">
    <text evidence="25">The sequence shown here is derived from an EMBL/GenBank/DDBJ whole genome shotgun (WGS) entry which is preliminary data.</text>
</comment>
<feature type="domain" description="Thioesterase" evidence="24">
    <location>
        <begin position="115"/>
        <end position="183"/>
    </location>
</feature>
<proteinExistence type="inferred from homology"/>
<dbReference type="InterPro" id="IPR052365">
    <property type="entry name" value="THEM4/THEM5_acyl-CoA_thioest"/>
</dbReference>
<dbReference type="EMBL" id="JBFRYB010000001">
    <property type="protein sequence ID" value="MEX1666198.1"/>
    <property type="molecule type" value="Genomic_DNA"/>
</dbReference>
<keyword evidence="5" id="KW-0963">Cytoplasm</keyword>
<evidence type="ECO:0000256" key="19">
    <source>
        <dbReference type="ARBA" id="ARBA00047588"/>
    </source>
</evidence>
<keyword evidence="11" id="KW-0472">Membrane</keyword>
<comment type="catalytic activity">
    <reaction evidence="23">
        <text>tetradecanoyl-CoA + H2O = tetradecanoate + CoA + H(+)</text>
        <dbReference type="Rhea" id="RHEA:40119"/>
        <dbReference type="ChEBI" id="CHEBI:15377"/>
        <dbReference type="ChEBI" id="CHEBI:15378"/>
        <dbReference type="ChEBI" id="CHEBI:30807"/>
        <dbReference type="ChEBI" id="CHEBI:57287"/>
        <dbReference type="ChEBI" id="CHEBI:57385"/>
    </reaction>
    <physiologicalReaction direction="left-to-right" evidence="23">
        <dbReference type="Rhea" id="RHEA:40120"/>
    </physiologicalReaction>
</comment>
<evidence type="ECO:0000256" key="3">
    <source>
        <dbReference type="ARBA" id="ARBA00004632"/>
    </source>
</evidence>
<dbReference type="EC" id="3.1.2.2" evidence="16"/>
<comment type="catalytic activity">
    <reaction evidence="22">
        <text>dodecanoyl-CoA + H2O = dodecanoate + CoA + H(+)</text>
        <dbReference type="Rhea" id="RHEA:30135"/>
        <dbReference type="ChEBI" id="CHEBI:15377"/>
        <dbReference type="ChEBI" id="CHEBI:15378"/>
        <dbReference type="ChEBI" id="CHEBI:18262"/>
        <dbReference type="ChEBI" id="CHEBI:57287"/>
        <dbReference type="ChEBI" id="CHEBI:57375"/>
    </reaction>
    <physiologicalReaction direction="left-to-right" evidence="22">
        <dbReference type="Rhea" id="RHEA:30136"/>
    </physiologicalReaction>
</comment>
<evidence type="ECO:0000313" key="26">
    <source>
        <dbReference type="Proteomes" id="UP001557484"/>
    </source>
</evidence>
<keyword evidence="26" id="KW-1185">Reference proteome</keyword>
<gene>
    <name evidence="25" type="ORF">AB4875_11940</name>
</gene>
<keyword evidence="10" id="KW-0443">Lipid metabolism</keyword>
<evidence type="ECO:0000256" key="9">
    <source>
        <dbReference type="ARBA" id="ARBA00022946"/>
    </source>
</evidence>
<evidence type="ECO:0000256" key="23">
    <source>
        <dbReference type="ARBA" id="ARBA00048180"/>
    </source>
</evidence>
<dbReference type="Proteomes" id="UP001557484">
    <property type="component" value="Unassembled WGS sequence"/>
</dbReference>
<dbReference type="PANTHER" id="PTHR12418:SF19">
    <property type="entry name" value="ACYL-COENZYME A THIOESTERASE THEM4"/>
    <property type="match status" value="1"/>
</dbReference>
<keyword evidence="4" id="KW-1003">Cell membrane</keyword>
<keyword evidence="6" id="KW-0053">Apoptosis</keyword>
<dbReference type="RefSeq" id="WP_368376282.1">
    <property type="nucleotide sequence ID" value="NZ_JBFRYB010000001.1"/>
</dbReference>
<evidence type="ECO:0000256" key="8">
    <source>
        <dbReference type="ARBA" id="ARBA00022832"/>
    </source>
</evidence>
<evidence type="ECO:0000256" key="13">
    <source>
        <dbReference type="ARBA" id="ARBA00035852"/>
    </source>
</evidence>
<protein>
    <recommendedName>
        <fullName evidence="17">Acyl-coenzyme A thioesterase THEM4</fullName>
        <ecNumber evidence="16">3.1.2.2</ecNumber>
    </recommendedName>
    <alternativeName>
        <fullName evidence="18">Thioesterase superfamily member 4</fullName>
    </alternativeName>
</protein>
<evidence type="ECO:0000256" key="21">
    <source>
        <dbReference type="ARBA" id="ARBA00047969"/>
    </source>
</evidence>
<evidence type="ECO:0000256" key="2">
    <source>
        <dbReference type="ARBA" id="ARBA00004496"/>
    </source>
</evidence>
<evidence type="ECO:0000256" key="15">
    <source>
        <dbReference type="ARBA" id="ARBA00038456"/>
    </source>
</evidence>
<dbReference type="CDD" id="cd03443">
    <property type="entry name" value="PaaI_thioesterase"/>
    <property type="match status" value="1"/>
</dbReference>
<comment type="catalytic activity">
    <reaction evidence="13">
        <text>(5Z,8Z,11Z,14Z)-eicosatetraenoyl-CoA + H2O = (5Z,8Z,11Z,14Z)-eicosatetraenoate + CoA + H(+)</text>
        <dbReference type="Rhea" id="RHEA:40151"/>
        <dbReference type="ChEBI" id="CHEBI:15377"/>
        <dbReference type="ChEBI" id="CHEBI:15378"/>
        <dbReference type="ChEBI" id="CHEBI:32395"/>
        <dbReference type="ChEBI" id="CHEBI:57287"/>
        <dbReference type="ChEBI" id="CHEBI:57368"/>
    </reaction>
    <physiologicalReaction direction="left-to-right" evidence="13">
        <dbReference type="Rhea" id="RHEA:40152"/>
    </physiologicalReaction>
</comment>
<keyword evidence="7 25" id="KW-0378">Hydrolase</keyword>
<sequence length="197" mass="22079">MPASDQQRQQLLHICGQLREALESSQTLGGSSSELAEVEATLTSLNRQMAALRDRKMLEFYNPDYKGDFRNILPCSPLSGYFNPIAPELKIWREDEFVYAEGSLGKIHEGPPASVHGGVISGIYDQVLAFTGLANELPGMTASLTIKYHRPTPLFKTIRFTTWLEKKRDRHIIIHGECHSDGTLLTSAEGLFIQYKK</sequence>
<evidence type="ECO:0000256" key="16">
    <source>
        <dbReference type="ARBA" id="ARBA00038848"/>
    </source>
</evidence>
<evidence type="ECO:0000256" key="12">
    <source>
        <dbReference type="ARBA" id="ARBA00023273"/>
    </source>
</evidence>
<evidence type="ECO:0000256" key="14">
    <source>
        <dbReference type="ARBA" id="ARBA00037002"/>
    </source>
</evidence>
<evidence type="ECO:0000256" key="22">
    <source>
        <dbReference type="ARBA" id="ARBA00048074"/>
    </source>
</evidence>
<evidence type="ECO:0000256" key="18">
    <source>
        <dbReference type="ARBA" id="ARBA00043210"/>
    </source>
</evidence>
<comment type="catalytic activity">
    <reaction evidence="19">
        <text>octanoyl-CoA + H2O = octanoate + CoA + H(+)</text>
        <dbReference type="Rhea" id="RHEA:30143"/>
        <dbReference type="ChEBI" id="CHEBI:15377"/>
        <dbReference type="ChEBI" id="CHEBI:15378"/>
        <dbReference type="ChEBI" id="CHEBI:25646"/>
        <dbReference type="ChEBI" id="CHEBI:57287"/>
        <dbReference type="ChEBI" id="CHEBI:57386"/>
    </reaction>
    <physiologicalReaction direction="left-to-right" evidence="19">
        <dbReference type="Rhea" id="RHEA:30144"/>
    </physiologicalReaction>
</comment>
<evidence type="ECO:0000256" key="11">
    <source>
        <dbReference type="ARBA" id="ARBA00023136"/>
    </source>
</evidence>
<evidence type="ECO:0000256" key="5">
    <source>
        <dbReference type="ARBA" id="ARBA00022490"/>
    </source>
</evidence>
<dbReference type="PANTHER" id="PTHR12418">
    <property type="entry name" value="ACYL-COENZYME A THIOESTERASE THEM4"/>
    <property type="match status" value="1"/>
</dbReference>
<dbReference type="GO" id="GO:0016787">
    <property type="term" value="F:hydrolase activity"/>
    <property type="evidence" value="ECO:0007669"/>
    <property type="project" value="UniProtKB-KW"/>
</dbReference>
<evidence type="ECO:0000256" key="7">
    <source>
        <dbReference type="ARBA" id="ARBA00022801"/>
    </source>
</evidence>
<evidence type="ECO:0000256" key="4">
    <source>
        <dbReference type="ARBA" id="ARBA00022475"/>
    </source>
</evidence>
<accession>A0ABV3TX66</accession>
<dbReference type="Gene3D" id="3.10.129.10">
    <property type="entry name" value="Hotdog Thioesterase"/>
    <property type="match status" value="1"/>
</dbReference>
<dbReference type="InterPro" id="IPR006683">
    <property type="entry name" value="Thioestr_dom"/>
</dbReference>
<evidence type="ECO:0000256" key="20">
    <source>
        <dbReference type="ARBA" id="ARBA00047734"/>
    </source>
</evidence>
<comment type="catalytic activity">
    <reaction evidence="21">
        <text>decanoyl-CoA + H2O = decanoate + CoA + H(+)</text>
        <dbReference type="Rhea" id="RHEA:40059"/>
        <dbReference type="ChEBI" id="CHEBI:15377"/>
        <dbReference type="ChEBI" id="CHEBI:15378"/>
        <dbReference type="ChEBI" id="CHEBI:27689"/>
        <dbReference type="ChEBI" id="CHEBI:57287"/>
        <dbReference type="ChEBI" id="CHEBI:61430"/>
    </reaction>
    <physiologicalReaction direction="left-to-right" evidence="21">
        <dbReference type="Rhea" id="RHEA:40060"/>
    </physiologicalReaction>
</comment>
<reference evidence="25 26" key="1">
    <citation type="journal article" date="2011" name="Int. J. Syst. Evol. Microbiol.">
        <title>Zhongshania antarctica gen. nov., sp. nov. and Zhongshania guokunii sp. nov., gammaproteobacteria respectively isolated from coastal attached (fast) ice and surface seawater of the Antarctic.</title>
        <authorList>
            <person name="Li H.J."/>
            <person name="Zhang X.Y."/>
            <person name="Chen C.X."/>
            <person name="Zhang Y.J."/>
            <person name="Gao Z.M."/>
            <person name="Yu Y."/>
            <person name="Chen X.L."/>
            <person name="Chen B."/>
            <person name="Zhang Y.Z."/>
        </authorList>
    </citation>
    <scope>NUCLEOTIDE SEQUENCE [LARGE SCALE GENOMIC DNA]</scope>
    <source>
        <strain evidence="25 26">R06B22</strain>
    </source>
</reference>
<comment type="subcellular location">
    <subcellularLocation>
        <location evidence="3">Cell projection</location>
        <location evidence="3">Ruffle membrane</location>
    </subcellularLocation>
    <subcellularLocation>
        <location evidence="2">Cytoplasm</location>
    </subcellularLocation>
    <subcellularLocation>
        <location evidence="1">Membrane</location>
        <topology evidence="1">Peripheral membrane protein</topology>
    </subcellularLocation>
</comment>
<evidence type="ECO:0000256" key="6">
    <source>
        <dbReference type="ARBA" id="ARBA00022703"/>
    </source>
</evidence>